<proteinExistence type="predicted"/>
<comment type="caution">
    <text evidence="2">The sequence shown here is derived from an EMBL/GenBank/DDBJ whole genome shotgun (WGS) entry which is preliminary data.</text>
</comment>
<evidence type="ECO:0000313" key="3">
    <source>
        <dbReference type="Proteomes" id="UP000262878"/>
    </source>
</evidence>
<dbReference type="Proteomes" id="UP000262878">
    <property type="component" value="Unassembled WGS sequence"/>
</dbReference>
<dbReference type="AlphaFoldDB" id="A0A348WLY8"/>
<keyword evidence="1" id="KW-0472">Membrane</keyword>
<protein>
    <submittedName>
        <fullName evidence="2">Uncharacterized protein</fullName>
    </submittedName>
</protein>
<dbReference type="EMBL" id="DMUP01000042">
    <property type="protein sequence ID" value="HAR55550.1"/>
    <property type="molecule type" value="Genomic_DNA"/>
</dbReference>
<evidence type="ECO:0000313" key="2">
    <source>
        <dbReference type="EMBL" id="HAR55550.1"/>
    </source>
</evidence>
<organism evidence="2 3">
    <name type="scientific">Idiomarina baltica</name>
    <dbReference type="NCBI Taxonomy" id="190892"/>
    <lineage>
        <taxon>Bacteria</taxon>
        <taxon>Pseudomonadati</taxon>
        <taxon>Pseudomonadota</taxon>
        <taxon>Gammaproteobacteria</taxon>
        <taxon>Alteromonadales</taxon>
        <taxon>Idiomarinaceae</taxon>
        <taxon>Idiomarina</taxon>
    </lineage>
</organism>
<feature type="transmembrane region" description="Helical" evidence="1">
    <location>
        <begin position="41"/>
        <end position="59"/>
    </location>
</feature>
<sequence>MSGRVTATLMAMLRRCENRYPRFYDIVGMPNIRRLRPRARLSFWLGAGRILGVGYLAAMFTSGNVCVLVLLAMNVLLGWWCYKWKHYLATLD</sequence>
<feature type="transmembrane region" description="Helical" evidence="1">
    <location>
        <begin position="65"/>
        <end position="82"/>
    </location>
</feature>
<keyword evidence="1" id="KW-1133">Transmembrane helix</keyword>
<accession>A0A348WLY8</accession>
<keyword evidence="1" id="KW-0812">Transmembrane</keyword>
<evidence type="ECO:0000256" key="1">
    <source>
        <dbReference type="SAM" id="Phobius"/>
    </source>
</evidence>
<reference evidence="2 3" key="1">
    <citation type="journal article" date="2018" name="Nat. Biotechnol.">
        <title>A standardized bacterial taxonomy based on genome phylogeny substantially revises the tree of life.</title>
        <authorList>
            <person name="Parks D.H."/>
            <person name="Chuvochina M."/>
            <person name="Waite D.W."/>
            <person name="Rinke C."/>
            <person name="Skarshewski A."/>
            <person name="Chaumeil P.A."/>
            <person name="Hugenholtz P."/>
        </authorList>
    </citation>
    <scope>NUCLEOTIDE SEQUENCE [LARGE SCALE GENOMIC DNA]</scope>
    <source>
        <strain evidence="2">UBA9360</strain>
    </source>
</reference>
<gene>
    <name evidence="2" type="ORF">DCR58_02055</name>
</gene>
<name>A0A348WLY8_9GAMM</name>